<evidence type="ECO:0000313" key="1">
    <source>
        <dbReference type="EMBL" id="MBB6481548.1"/>
    </source>
</evidence>
<dbReference type="AlphaFoldDB" id="A0A841RG91"/>
<name>A0A841RG91_9SPIO</name>
<dbReference type="EMBL" id="JACHGJ010000006">
    <property type="protein sequence ID" value="MBB6481548.1"/>
    <property type="molecule type" value="Genomic_DNA"/>
</dbReference>
<dbReference type="RefSeq" id="WP_184747782.1">
    <property type="nucleotide sequence ID" value="NZ_JACHGJ010000006.1"/>
</dbReference>
<evidence type="ECO:0000313" key="2">
    <source>
        <dbReference type="Proteomes" id="UP000587760"/>
    </source>
</evidence>
<organism evidence="1 2">
    <name type="scientific">Spirochaeta isovalerica</name>
    <dbReference type="NCBI Taxonomy" id="150"/>
    <lineage>
        <taxon>Bacteria</taxon>
        <taxon>Pseudomonadati</taxon>
        <taxon>Spirochaetota</taxon>
        <taxon>Spirochaetia</taxon>
        <taxon>Spirochaetales</taxon>
        <taxon>Spirochaetaceae</taxon>
        <taxon>Spirochaeta</taxon>
    </lineage>
</organism>
<comment type="caution">
    <text evidence="1">The sequence shown here is derived from an EMBL/GenBank/DDBJ whole genome shotgun (WGS) entry which is preliminary data.</text>
</comment>
<protein>
    <submittedName>
        <fullName evidence="1">Uncharacterized protein</fullName>
    </submittedName>
</protein>
<gene>
    <name evidence="1" type="ORF">HNR50_003228</name>
</gene>
<dbReference type="Proteomes" id="UP000587760">
    <property type="component" value="Unassembled WGS sequence"/>
</dbReference>
<proteinExistence type="predicted"/>
<sequence length="474" mass="55477">MIEEKLLLSEYIRVFAKLEKPLILKKRNSEKMWTEINRGYGLSKNLVQQHLDQKIIVGTSTGESCLFGLIDIDSGGWNKVETICAELKLSMRNSMVCTSQSKGHYHILFRPEYHGASSTVIQLRSVLAAYCDSLDVELYPWGKRKIRLPFGTNQLFCSFPDMHWKGQMQHFLSLEPYELDQVPSKIRCDQSQVTNENKSDKPNSNIHELKQPGLPILENKTSFIEGKHLLDNGLFKSHSRHHSQFKTLAYLKSMGYSQMRAEDIVFSWIRNKHNHLSDEIHNGNQERIRKEIHRQSTWIWNQYYSSCTTRKEIFICKTDIANILTYFCGNLSRSTLLYELLCIKREQYPHLDFFPIHSDRLKSISNARDYSFYLKELESLNIIDRSSDFKIGEKSKKIRLNWPEIDENQKKIKAPLTFYDAIRLTFTEAELQSYLKKLKMTSSRKNQLIAKIYEEEVPQGKLINKHSSRPPPRI</sequence>
<reference evidence="1 2" key="1">
    <citation type="submission" date="2020-08" db="EMBL/GenBank/DDBJ databases">
        <title>Genomic Encyclopedia of Type Strains, Phase IV (KMG-IV): sequencing the most valuable type-strain genomes for metagenomic binning, comparative biology and taxonomic classification.</title>
        <authorList>
            <person name="Goeker M."/>
        </authorList>
    </citation>
    <scope>NUCLEOTIDE SEQUENCE [LARGE SCALE GENOMIC DNA]</scope>
    <source>
        <strain evidence="1 2">DSM 2461</strain>
    </source>
</reference>
<accession>A0A841RG91</accession>
<keyword evidence="2" id="KW-1185">Reference proteome</keyword>